<gene>
    <name evidence="1" type="ORF">COLO4_27197</name>
</gene>
<reference evidence="2" key="1">
    <citation type="submission" date="2013-09" db="EMBL/GenBank/DDBJ databases">
        <title>Corchorus olitorius genome sequencing.</title>
        <authorList>
            <person name="Alam M."/>
            <person name="Haque M.S."/>
            <person name="Islam M.S."/>
            <person name="Emdad E.M."/>
            <person name="Islam M.M."/>
            <person name="Ahmed B."/>
            <person name="Halim A."/>
            <person name="Hossen Q.M.M."/>
            <person name="Hossain M.Z."/>
            <person name="Ahmed R."/>
            <person name="Khan M.M."/>
            <person name="Islam R."/>
            <person name="Rashid M.M."/>
            <person name="Khan S.A."/>
            <person name="Rahman M.S."/>
            <person name="Alam M."/>
            <person name="Yahiya A.S."/>
            <person name="Khan M.S."/>
            <person name="Azam M.S."/>
            <person name="Haque T."/>
            <person name="Lashkar M.Z.H."/>
            <person name="Akhand A.I."/>
            <person name="Morshed G."/>
            <person name="Roy S."/>
            <person name="Uddin K.S."/>
            <person name="Rabeya T."/>
            <person name="Hossain A.S."/>
            <person name="Chowdhury A."/>
            <person name="Snigdha A.R."/>
            <person name="Mortoza M.S."/>
            <person name="Matin S.A."/>
            <person name="Hoque S.M.E."/>
            <person name="Islam M.K."/>
            <person name="Roy D.K."/>
            <person name="Haider R."/>
            <person name="Moosa M.M."/>
            <person name="Elias S.M."/>
            <person name="Hasan A.M."/>
            <person name="Jahan S."/>
            <person name="Shafiuddin M."/>
            <person name="Mahmood N."/>
            <person name="Shommy N.S."/>
        </authorList>
    </citation>
    <scope>NUCLEOTIDE SEQUENCE [LARGE SCALE GENOMIC DNA]</scope>
    <source>
        <strain evidence="2">cv. O-4</strain>
    </source>
</reference>
<evidence type="ECO:0000313" key="1">
    <source>
        <dbReference type="EMBL" id="OMO73244.1"/>
    </source>
</evidence>
<dbReference type="Proteomes" id="UP000187203">
    <property type="component" value="Unassembled WGS sequence"/>
</dbReference>
<keyword evidence="1" id="KW-0675">Receptor</keyword>
<keyword evidence="2" id="KW-1185">Reference proteome</keyword>
<evidence type="ECO:0000313" key="2">
    <source>
        <dbReference type="Proteomes" id="UP000187203"/>
    </source>
</evidence>
<accession>A0A1R3HSL1</accession>
<proteinExistence type="predicted"/>
<name>A0A1R3HSL1_9ROSI</name>
<protein>
    <submittedName>
        <fullName evidence="1">Receptor-like cell wall protein</fullName>
    </submittedName>
</protein>
<dbReference type="EMBL" id="AWUE01019489">
    <property type="protein sequence ID" value="OMO73244.1"/>
    <property type="molecule type" value="Genomic_DNA"/>
</dbReference>
<sequence>MGYCSKKLTFLLAAYAMAVVIMPFFFSVDSDAAFDTNHPFATVSKYDCLGSYVYRDCNDDSDCCEYDAYNPCCNDLKCQPYGDGFKKCQFVS</sequence>
<organism evidence="1 2">
    <name type="scientific">Corchorus olitorius</name>
    <dbReference type="NCBI Taxonomy" id="93759"/>
    <lineage>
        <taxon>Eukaryota</taxon>
        <taxon>Viridiplantae</taxon>
        <taxon>Streptophyta</taxon>
        <taxon>Embryophyta</taxon>
        <taxon>Tracheophyta</taxon>
        <taxon>Spermatophyta</taxon>
        <taxon>Magnoliopsida</taxon>
        <taxon>eudicotyledons</taxon>
        <taxon>Gunneridae</taxon>
        <taxon>Pentapetalae</taxon>
        <taxon>rosids</taxon>
        <taxon>malvids</taxon>
        <taxon>Malvales</taxon>
        <taxon>Malvaceae</taxon>
        <taxon>Grewioideae</taxon>
        <taxon>Apeibeae</taxon>
        <taxon>Corchorus</taxon>
    </lineage>
</organism>
<comment type="caution">
    <text evidence="1">The sequence shown here is derived from an EMBL/GenBank/DDBJ whole genome shotgun (WGS) entry which is preliminary data.</text>
</comment>
<dbReference type="AlphaFoldDB" id="A0A1R3HSL1"/>